<sequence>MPAASNTKSDLAPVLTACCLAMLAVGDNSTAIMAALPDMKGSLQLGPAEIEWVVNAYLLTAAIFIVVGGDAADQLGARRSSIAGIALFALASLLIALAPAGLVVVAARALQGLGAAFAVAGTLAAVSEAAPDAKRAEAIGAWTGFLMLGFSIGPLVGGAVTHYAGWRFIFWLNVAAMVPAALMLLRHPGAGGRRAMSMDWVGLGILAIFMVTLISGLQALAHVRTNPLAAIVPLALAGIAFAALIRTETRRTQPLVDFSLFANRSFAIAAGLLFLVMFDIMTLLLYYNLFAQSADGLGMSAIAAGLSLLPLSVALFVFARAAPAIGMRIGARRMLTGGSLLLAVGCAIIWLSFQTNAKFAALMPGLFVAGVGIALIYASAPRLGLATLPQLQAGKGSGMLNSCSFLGGTVGVTFGGIVFALSGLPGVLVLLGISALASAALCLRLRTH</sequence>
<evidence type="ECO:0000259" key="7">
    <source>
        <dbReference type="PROSITE" id="PS50850"/>
    </source>
</evidence>
<organism evidence="8 9">
    <name type="scientific">Bradyrhizobium jicamae</name>
    <dbReference type="NCBI Taxonomy" id="280332"/>
    <lineage>
        <taxon>Bacteria</taxon>
        <taxon>Pseudomonadati</taxon>
        <taxon>Pseudomonadota</taxon>
        <taxon>Alphaproteobacteria</taxon>
        <taxon>Hyphomicrobiales</taxon>
        <taxon>Nitrobacteraceae</taxon>
        <taxon>Bradyrhizobium</taxon>
    </lineage>
</organism>
<evidence type="ECO:0000313" key="8">
    <source>
        <dbReference type="EMBL" id="KRR06179.1"/>
    </source>
</evidence>
<dbReference type="SUPFAM" id="SSF103473">
    <property type="entry name" value="MFS general substrate transporter"/>
    <property type="match status" value="1"/>
</dbReference>
<evidence type="ECO:0000313" key="9">
    <source>
        <dbReference type="Proteomes" id="UP000050863"/>
    </source>
</evidence>
<dbReference type="GO" id="GO:0022857">
    <property type="term" value="F:transmembrane transporter activity"/>
    <property type="evidence" value="ECO:0007669"/>
    <property type="project" value="InterPro"/>
</dbReference>
<dbReference type="AlphaFoldDB" id="A0A0R3LL89"/>
<dbReference type="OrthoDB" id="9791756at2"/>
<dbReference type="InterPro" id="IPR011701">
    <property type="entry name" value="MFS"/>
</dbReference>
<dbReference type="PANTHER" id="PTHR42718:SF9">
    <property type="entry name" value="MAJOR FACILITATOR SUPERFAMILY MULTIDRUG TRANSPORTER MFSC"/>
    <property type="match status" value="1"/>
</dbReference>
<dbReference type="PANTHER" id="PTHR42718">
    <property type="entry name" value="MAJOR FACILITATOR SUPERFAMILY MULTIDRUG TRANSPORTER MFSC"/>
    <property type="match status" value="1"/>
</dbReference>
<dbReference type="InterPro" id="IPR020846">
    <property type="entry name" value="MFS_dom"/>
</dbReference>
<feature type="transmembrane region" description="Helical" evidence="6">
    <location>
        <begin position="139"/>
        <end position="160"/>
    </location>
</feature>
<dbReference type="Gene3D" id="1.20.1720.10">
    <property type="entry name" value="Multidrug resistance protein D"/>
    <property type="match status" value="1"/>
</dbReference>
<feature type="transmembrane region" description="Helical" evidence="6">
    <location>
        <begin position="299"/>
        <end position="322"/>
    </location>
</feature>
<dbReference type="CDD" id="cd17321">
    <property type="entry name" value="MFS_MMR_MDR_like"/>
    <property type="match status" value="1"/>
</dbReference>
<keyword evidence="4 6" id="KW-1133">Transmembrane helix</keyword>
<feature type="transmembrane region" description="Helical" evidence="6">
    <location>
        <begin position="427"/>
        <end position="445"/>
    </location>
</feature>
<feature type="transmembrane region" description="Helical" evidence="6">
    <location>
        <begin position="399"/>
        <end position="421"/>
    </location>
</feature>
<keyword evidence="9" id="KW-1185">Reference proteome</keyword>
<dbReference type="RefSeq" id="WP_057836812.1">
    <property type="nucleotide sequence ID" value="NZ_LLXZ01000118.1"/>
</dbReference>
<evidence type="ECO:0000256" key="2">
    <source>
        <dbReference type="ARBA" id="ARBA00022448"/>
    </source>
</evidence>
<dbReference type="Proteomes" id="UP000050863">
    <property type="component" value="Unassembled WGS sequence"/>
</dbReference>
<evidence type="ECO:0000256" key="6">
    <source>
        <dbReference type="SAM" id="Phobius"/>
    </source>
</evidence>
<evidence type="ECO:0000256" key="5">
    <source>
        <dbReference type="ARBA" id="ARBA00023136"/>
    </source>
</evidence>
<feature type="transmembrane region" description="Helical" evidence="6">
    <location>
        <begin position="197"/>
        <end position="221"/>
    </location>
</feature>
<feature type="transmembrane region" description="Helical" evidence="6">
    <location>
        <begin position="166"/>
        <end position="185"/>
    </location>
</feature>
<feature type="transmembrane region" description="Helical" evidence="6">
    <location>
        <begin position="359"/>
        <end position="378"/>
    </location>
</feature>
<reference evidence="8 9" key="1">
    <citation type="submission" date="2014-03" db="EMBL/GenBank/DDBJ databases">
        <title>Bradyrhizobium valentinum sp. nov., isolated from effective nodules of Lupinus mariae-josephae, a lupine endemic of basic-lime soils in Eastern Spain.</title>
        <authorList>
            <person name="Duran D."/>
            <person name="Rey L."/>
            <person name="Navarro A."/>
            <person name="Busquets A."/>
            <person name="Imperial J."/>
            <person name="Ruiz-Argueso T."/>
        </authorList>
    </citation>
    <scope>NUCLEOTIDE SEQUENCE [LARGE SCALE GENOMIC DNA]</scope>
    <source>
        <strain evidence="8 9">PAC68</strain>
    </source>
</reference>
<dbReference type="STRING" id="280332.CQ12_11350"/>
<feature type="transmembrane region" description="Helical" evidence="6">
    <location>
        <begin position="109"/>
        <end position="127"/>
    </location>
</feature>
<protein>
    <recommendedName>
        <fullName evidence="7">Major facilitator superfamily (MFS) profile domain-containing protein</fullName>
    </recommendedName>
</protein>
<keyword evidence="3 6" id="KW-0812">Transmembrane</keyword>
<dbReference type="PROSITE" id="PS50850">
    <property type="entry name" value="MFS"/>
    <property type="match status" value="1"/>
</dbReference>
<keyword evidence="5 6" id="KW-0472">Membrane</keyword>
<dbReference type="EMBL" id="LLXZ01000118">
    <property type="protein sequence ID" value="KRR06179.1"/>
    <property type="molecule type" value="Genomic_DNA"/>
</dbReference>
<feature type="transmembrane region" description="Helical" evidence="6">
    <location>
        <begin position="227"/>
        <end position="245"/>
    </location>
</feature>
<feature type="transmembrane region" description="Helical" evidence="6">
    <location>
        <begin position="50"/>
        <end position="69"/>
    </location>
</feature>
<feature type="transmembrane region" description="Helical" evidence="6">
    <location>
        <begin position="266"/>
        <end position="287"/>
    </location>
</feature>
<name>A0A0R3LL89_9BRAD</name>
<feature type="transmembrane region" description="Helical" evidence="6">
    <location>
        <begin position="334"/>
        <end position="353"/>
    </location>
</feature>
<gene>
    <name evidence="8" type="ORF">CQ12_11350</name>
</gene>
<evidence type="ECO:0000256" key="3">
    <source>
        <dbReference type="ARBA" id="ARBA00022692"/>
    </source>
</evidence>
<proteinExistence type="predicted"/>
<dbReference type="Gene3D" id="1.20.1250.20">
    <property type="entry name" value="MFS general substrate transporter like domains"/>
    <property type="match status" value="1"/>
</dbReference>
<evidence type="ECO:0000256" key="4">
    <source>
        <dbReference type="ARBA" id="ARBA00022989"/>
    </source>
</evidence>
<accession>A0A0R3LL89</accession>
<dbReference type="InterPro" id="IPR036259">
    <property type="entry name" value="MFS_trans_sf"/>
</dbReference>
<comment type="subcellular location">
    <subcellularLocation>
        <location evidence="1">Membrane</location>
        <topology evidence="1">Multi-pass membrane protein</topology>
    </subcellularLocation>
</comment>
<comment type="caution">
    <text evidence="8">The sequence shown here is derived from an EMBL/GenBank/DDBJ whole genome shotgun (WGS) entry which is preliminary data.</text>
</comment>
<dbReference type="PRINTS" id="PR01036">
    <property type="entry name" value="TCRTETB"/>
</dbReference>
<feature type="transmembrane region" description="Helical" evidence="6">
    <location>
        <begin position="81"/>
        <end position="103"/>
    </location>
</feature>
<keyword evidence="2" id="KW-0813">Transport</keyword>
<evidence type="ECO:0000256" key="1">
    <source>
        <dbReference type="ARBA" id="ARBA00004141"/>
    </source>
</evidence>
<feature type="domain" description="Major facilitator superfamily (MFS) profile" evidence="7">
    <location>
        <begin position="14"/>
        <end position="448"/>
    </location>
</feature>
<dbReference type="Pfam" id="PF07690">
    <property type="entry name" value="MFS_1"/>
    <property type="match status" value="1"/>
</dbReference>
<dbReference type="GO" id="GO:0016020">
    <property type="term" value="C:membrane"/>
    <property type="evidence" value="ECO:0007669"/>
    <property type="project" value="UniProtKB-SubCell"/>
</dbReference>